<evidence type="ECO:0000313" key="1">
    <source>
        <dbReference type="EMBL" id="KAH3814626.1"/>
    </source>
</evidence>
<dbReference type="Proteomes" id="UP000828390">
    <property type="component" value="Unassembled WGS sequence"/>
</dbReference>
<evidence type="ECO:0000313" key="2">
    <source>
        <dbReference type="Proteomes" id="UP000828390"/>
    </source>
</evidence>
<keyword evidence="2" id="KW-1185">Reference proteome</keyword>
<dbReference type="AlphaFoldDB" id="A0A9D4JJE0"/>
<dbReference type="EMBL" id="JAIWYP010000006">
    <property type="protein sequence ID" value="KAH3814626.1"/>
    <property type="molecule type" value="Genomic_DNA"/>
</dbReference>
<comment type="caution">
    <text evidence="1">The sequence shown here is derived from an EMBL/GenBank/DDBJ whole genome shotgun (WGS) entry which is preliminary data.</text>
</comment>
<organism evidence="1 2">
    <name type="scientific">Dreissena polymorpha</name>
    <name type="common">Zebra mussel</name>
    <name type="synonym">Mytilus polymorpha</name>
    <dbReference type="NCBI Taxonomy" id="45954"/>
    <lineage>
        <taxon>Eukaryota</taxon>
        <taxon>Metazoa</taxon>
        <taxon>Spiralia</taxon>
        <taxon>Lophotrochozoa</taxon>
        <taxon>Mollusca</taxon>
        <taxon>Bivalvia</taxon>
        <taxon>Autobranchia</taxon>
        <taxon>Heteroconchia</taxon>
        <taxon>Euheterodonta</taxon>
        <taxon>Imparidentia</taxon>
        <taxon>Neoheterodontei</taxon>
        <taxon>Myida</taxon>
        <taxon>Dreissenoidea</taxon>
        <taxon>Dreissenidae</taxon>
        <taxon>Dreissena</taxon>
    </lineage>
</organism>
<sequence>MAGISKNTCTILTTSRPWELADECIKNSQIDSLLEIEGISDPFSFCKNILRCIIDQTMHIGNTMFVFWKFIEQRGLESLSSSPMLFALVICTWVDTFEAKERLK</sequence>
<reference evidence="1" key="1">
    <citation type="journal article" date="2019" name="bioRxiv">
        <title>The Genome of the Zebra Mussel, Dreissena polymorpha: A Resource for Invasive Species Research.</title>
        <authorList>
            <person name="McCartney M.A."/>
            <person name="Auch B."/>
            <person name="Kono T."/>
            <person name="Mallez S."/>
            <person name="Zhang Y."/>
            <person name="Obille A."/>
            <person name="Becker A."/>
            <person name="Abrahante J.E."/>
            <person name="Garbe J."/>
            <person name="Badalamenti J.P."/>
            <person name="Herman A."/>
            <person name="Mangelson H."/>
            <person name="Liachko I."/>
            <person name="Sullivan S."/>
            <person name="Sone E.D."/>
            <person name="Koren S."/>
            <person name="Silverstein K.A.T."/>
            <person name="Beckman K.B."/>
            <person name="Gohl D.M."/>
        </authorList>
    </citation>
    <scope>NUCLEOTIDE SEQUENCE</scope>
    <source>
        <strain evidence="1">Duluth1</strain>
        <tissue evidence="1">Whole animal</tissue>
    </source>
</reference>
<protein>
    <submittedName>
        <fullName evidence="1">Uncharacterized protein</fullName>
    </submittedName>
</protein>
<name>A0A9D4JJE0_DREPO</name>
<proteinExistence type="predicted"/>
<gene>
    <name evidence="1" type="ORF">DPMN_143131</name>
</gene>
<reference evidence="1" key="2">
    <citation type="submission" date="2020-11" db="EMBL/GenBank/DDBJ databases">
        <authorList>
            <person name="McCartney M.A."/>
            <person name="Auch B."/>
            <person name="Kono T."/>
            <person name="Mallez S."/>
            <person name="Becker A."/>
            <person name="Gohl D.M."/>
            <person name="Silverstein K.A.T."/>
            <person name="Koren S."/>
            <person name="Bechman K.B."/>
            <person name="Herman A."/>
            <person name="Abrahante J.E."/>
            <person name="Garbe J."/>
        </authorList>
    </citation>
    <scope>NUCLEOTIDE SEQUENCE</scope>
    <source>
        <strain evidence="1">Duluth1</strain>
        <tissue evidence="1">Whole animal</tissue>
    </source>
</reference>
<accession>A0A9D4JJE0</accession>